<evidence type="ECO:0000256" key="17">
    <source>
        <dbReference type="ARBA" id="ARBA00047614"/>
    </source>
</evidence>
<evidence type="ECO:0000256" key="1">
    <source>
        <dbReference type="ARBA" id="ARBA00001936"/>
    </source>
</evidence>
<comment type="similarity">
    <text evidence="5 19">Belongs to the D-alanine--D-alanine ligase family.</text>
</comment>
<keyword evidence="14 19" id="KW-0573">Peptidoglycan synthesis</keyword>
<dbReference type="PANTHER" id="PTHR23132:SF25">
    <property type="entry name" value="D-ALANINE--D-ALANINE LIGASE A"/>
    <property type="match status" value="1"/>
</dbReference>
<dbReference type="InterPro" id="IPR005905">
    <property type="entry name" value="D_ala_D_ala"/>
</dbReference>
<evidence type="ECO:0000256" key="20">
    <source>
        <dbReference type="PIRSR" id="PIRSR039102-3"/>
    </source>
</evidence>
<dbReference type="UniPathway" id="UPA00219"/>
<dbReference type="InterPro" id="IPR000291">
    <property type="entry name" value="D-Ala_lig_Van_CS"/>
</dbReference>
<evidence type="ECO:0000259" key="22">
    <source>
        <dbReference type="PROSITE" id="PS50975"/>
    </source>
</evidence>
<evidence type="ECO:0000256" key="7">
    <source>
        <dbReference type="ARBA" id="ARBA00022490"/>
    </source>
</evidence>
<keyword evidence="9 20" id="KW-0479">Metal-binding</keyword>
<dbReference type="Pfam" id="PF07478">
    <property type="entry name" value="Dala_Dala_lig_C"/>
    <property type="match status" value="1"/>
</dbReference>
<comment type="catalytic activity">
    <reaction evidence="17 19">
        <text>2 D-alanine + ATP = D-alanyl-D-alanine + ADP + phosphate + H(+)</text>
        <dbReference type="Rhea" id="RHEA:11224"/>
        <dbReference type="ChEBI" id="CHEBI:15378"/>
        <dbReference type="ChEBI" id="CHEBI:30616"/>
        <dbReference type="ChEBI" id="CHEBI:43474"/>
        <dbReference type="ChEBI" id="CHEBI:57416"/>
        <dbReference type="ChEBI" id="CHEBI:57822"/>
        <dbReference type="ChEBI" id="CHEBI:456216"/>
        <dbReference type="EC" id="6.3.2.4"/>
    </reaction>
</comment>
<dbReference type="Gene3D" id="3.40.50.20">
    <property type="match status" value="1"/>
</dbReference>
<sequence length="354" mass="39604">MNKTIGVFFGSRSPEHDVSIITGQLIISGLKKCGYNVIPVYIDKKGKWYSDPKLASMKFFTAVLDIAFPAFHGQNGEDGTFQGLCEMLNVPYVGCDVTSSAITMDKVLTKMIYKANNIPTVDFVYFNLEQWRINKKKILQQIKSLNWPVIIKPARLGSSIGISKAKNQKDLEFAIEVALHYDEKVIVEKAIENLMDVTCCLIGNESPIPSLLQESVFSSGFFSYEDKYLKGGGAQTGKATKSIIIPARLDTKTTKEIQNAAVKAYLVLGCSGIARVDFLYDRTTKKWYANEVNTLPGTLYHHLWKKSGVPFEKLLEKLIGFAEEKYQKKKQITYTFDSNILTQASSTKLSLKGI</sequence>
<organism evidence="23 24">
    <name type="scientific">Candidatus Roizmanbacteria bacterium GW2011_GWA2_34_18</name>
    <dbReference type="NCBI Taxonomy" id="1618477"/>
    <lineage>
        <taxon>Bacteria</taxon>
        <taxon>Candidatus Roizmaniibacteriota</taxon>
    </lineage>
</organism>
<comment type="pathway">
    <text evidence="4 19">Cell wall biogenesis; peptidoglycan biosynthesis.</text>
</comment>
<dbReference type="PROSITE" id="PS00844">
    <property type="entry name" value="DALA_DALA_LIGASE_2"/>
    <property type="match status" value="1"/>
</dbReference>
<dbReference type="Proteomes" id="UP000034688">
    <property type="component" value="Unassembled WGS sequence"/>
</dbReference>
<dbReference type="SUPFAM" id="SSF52440">
    <property type="entry name" value="PreATP-grasp domain"/>
    <property type="match status" value="1"/>
</dbReference>
<comment type="pathway">
    <text evidence="18">Glycan biosynthesis.</text>
</comment>
<feature type="binding site" evidence="20">
    <location>
        <position position="291"/>
    </location>
    <ligand>
        <name>Mg(2+)</name>
        <dbReference type="ChEBI" id="CHEBI:18420"/>
        <label>1</label>
    </ligand>
</feature>
<evidence type="ECO:0000256" key="3">
    <source>
        <dbReference type="ARBA" id="ARBA00004496"/>
    </source>
</evidence>
<reference evidence="23 24" key="1">
    <citation type="journal article" date="2015" name="Nature">
        <title>rRNA introns, odd ribosomes, and small enigmatic genomes across a large radiation of phyla.</title>
        <authorList>
            <person name="Brown C.T."/>
            <person name="Hug L.A."/>
            <person name="Thomas B.C."/>
            <person name="Sharon I."/>
            <person name="Castelle C.J."/>
            <person name="Singh A."/>
            <person name="Wilkins M.J."/>
            <person name="Williams K.H."/>
            <person name="Banfield J.F."/>
        </authorList>
    </citation>
    <scope>NUCLEOTIDE SEQUENCE [LARGE SCALE GENOMIC DNA]</scope>
</reference>
<evidence type="ECO:0000256" key="21">
    <source>
        <dbReference type="PROSITE-ProRule" id="PRU00409"/>
    </source>
</evidence>
<dbReference type="PROSITE" id="PS50975">
    <property type="entry name" value="ATP_GRASP"/>
    <property type="match status" value="1"/>
</dbReference>
<dbReference type="PIRSF" id="PIRSF039102">
    <property type="entry name" value="Ddl/VanB"/>
    <property type="match status" value="1"/>
</dbReference>
<evidence type="ECO:0000256" key="12">
    <source>
        <dbReference type="ARBA" id="ARBA00022842"/>
    </source>
</evidence>
<keyword evidence="15 20" id="KW-0464">Manganese</keyword>
<evidence type="ECO:0000256" key="8">
    <source>
        <dbReference type="ARBA" id="ARBA00022598"/>
    </source>
</evidence>
<feature type="binding site" evidence="20">
    <location>
        <position position="293"/>
    </location>
    <ligand>
        <name>Mg(2+)</name>
        <dbReference type="ChEBI" id="CHEBI:18420"/>
        <label>2</label>
    </ligand>
</feature>
<evidence type="ECO:0000313" key="23">
    <source>
        <dbReference type="EMBL" id="KKP61361.1"/>
    </source>
</evidence>
<dbReference type="STRING" id="1618477.UR54_C0003G0012"/>
<comment type="cofactor">
    <cofactor evidence="20">
        <name>Mg(2+)</name>
        <dbReference type="ChEBI" id="CHEBI:18420"/>
    </cofactor>
    <cofactor evidence="20">
        <name>Mn(2+)</name>
        <dbReference type="ChEBI" id="CHEBI:29035"/>
    </cofactor>
    <text evidence="20">Binds 2 magnesium or manganese ions per subunit.</text>
</comment>
<dbReference type="PROSITE" id="PS00843">
    <property type="entry name" value="DALA_DALA_LIGASE_1"/>
    <property type="match status" value="1"/>
</dbReference>
<dbReference type="GO" id="GO:0008360">
    <property type="term" value="P:regulation of cell shape"/>
    <property type="evidence" value="ECO:0007669"/>
    <property type="project" value="UniProtKB-KW"/>
</dbReference>
<evidence type="ECO:0000256" key="19">
    <source>
        <dbReference type="HAMAP-Rule" id="MF_00047"/>
    </source>
</evidence>
<evidence type="ECO:0000256" key="9">
    <source>
        <dbReference type="ARBA" id="ARBA00022723"/>
    </source>
</evidence>
<dbReference type="GO" id="GO:0009252">
    <property type="term" value="P:peptidoglycan biosynthetic process"/>
    <property type="evidence" value="ECO:0007669"/>
    <property type="project" value="UniProtKB-UniRule"/>
</dbReference>
<dbReference type="NCBIfam" id="TIGR01205">
    <property type="entry name" value="D_ala_D_alaTIGR"/>
    <property type="match status" value="1"/>
</dbReference>
<dbReference type="FunFam" id="3.30.1490.20:FF:000007">
    <property type="entry name" value="D-alanine--D-alanine ligase"/>
    <property type="match status" value="1"/>
</dbReference>
<evidence type="ECO:0000256" key="14">
    <source>
        <dbReference type="ARBA" id="ARBA00022984"/>
    </source>
</evidence>
<feature type="domain" description="ATP-grasp" evidence="22">
    <location>
        <begin position="110"/>
        <end position="320"/>
    </location>
</feature>
<evidence type="ECO:0000256" key="6">
    <source>
        <dbReference type="ARBA" id="ARBA00012216"/>
    </source>
</evidence>
<comment type="subcellular location">
    <subcellularLocation>
        <location evidence="3 19">Cytoplasm</location>
    </subcellularLocation>
</comment>
<dbReference type="InterPro" id="IPR013815">
    <property type="entry name" value="ATP_grasp_subdomain_1"/>
</dbReference>
<evidence type="ECO:0000313" key="24">
    <source>
        <dbReference type="Proteomes" id="UP000034688"/>
    </source>
</evidence>
<keyword evidence="13 19" id="KW-0133">Cell shape</keyword>
<dbReference type="GO" id="GO:0008716">
    <property type="term" value="F:D-alanine-D-alanine ligase activity"/>
    <property type="evidence" value="ECO:0007669"/>
    <property type="project" value="UniProtKB-UniRule"/>
</dbReference>
<dbReference type="GO" id="GO:0071555">
    <property type="term" value="P:cell wall organization"/>
    <property type="evidence" value="ECO:0007669"/>
    <property type="project" value="UniProtKB-KW"/>
</dbReference>
<evidence type="ECO:0000256" key="4">
    <source>
        <dbReference type="ARBA" id="ARBA00004752"/>
    </source>
</evidence>
<dbReference type="PANTHER" id="PTHR23132">
    <property type="entry name" value="D-ALANINE--D-ALANINE LIGASE"/>
    <property type="match status" value="1"/>
</dbReference>
<keyword evidence="11 21" id="KW-0067">ATP-binding</keyword>
<dbReference type="InterPro" id="IPR016185">
    <property type="entry name" value="PreATP-grasp_dom_sf"/>
</dbReference>
<evidence type="ECO:0000256" key="18">
    <source>
        <dbReference type="ARBA" id="ARBA00060592"/>
    </source>
</evidence>
<dbReference type="GO" id="GO:0046872">
    <property type="term" value="F:metal ion binding"/>
    <property type="evidence" value="ECO:0007669"/>
    <property type="project" value="UniProtKB-KW"/>
</dbReference>
<protein>
    <recommendedName>
        <fullName evidence="6 19">D-alanine--D-alanine ligase</fullName>
        <ecNumber evidence="6 19">6.3.2.4</ecNumber>
    </recommendedName>
    <alternativeName>
        <fullName evidence="19">D-Ala-D-Ala ligase</fullName>
    </alternativeName>
    <alternativeName>
        <fullName evidence="19">D-alanylalanine synthetase</fullName>
    </alternativeName>
</protein>
<evidence type="ECO:0000256" key="13">
    <source>
        <dbReference type="ARBA" id="ARBA00022960"/>
    </source>
</evidence>
<feature type="binding site" evidence="20">
    <location>
        <position position="291"/>
    </location>
    <ligand>
        <name>Mg(2+)</name>
        <dbReference type="ChEBI" id="CHEBI:18420"/>
        <label>2</label>
    </ligand>
</feature>
<dbReference type="HAMAP" id="MF_00047">
    <property type="entry name" value="Dala_Dala_lig"/>
    <property type="match status" value="1"/>
</dbReference>
<dbReference type="EMBL" id="LBPP01000003">
    <property type="protein sequence ID" value="KKP61361.1"/>
    <property type="molecule type" value="Genomic_DNA"/>
</dbReference>
<dbReference type="InterPro" id="IPR011095">
    <property type="entry name" value="Dala_Dala_lig_C"/>
</dbReference>
<evidence type="ECO:0000256" key="2">
    <source>
        <dbReference type="ARBA" id="ARBA00003921"/>
    </source>
</evidence>
<dbReference type="Pfam" id="PF01820">
    <property type="entry name" value="Dala_Dala_lig_N"/>
    <property type="match status" value="2"/>
</dbReference>
<dbReference type="EC" id="6.3.2.4" evidence="6 19"/>
<dbReference type="AlphaFoldDB" id="A0A0G0BCM2"/>
<dbReference type="GO" id="GO:0005524">
    <property type="term" value="F:ATP binding"/>
    <property type="evidence" value="ECO:0007669"/>
    <property type="project" value="UniProtKB-UniRule"/>
</dbReference>
<evidence type="ECO:0000256" key="5">
    <source>
        <dbReference type="ARBA" id="ARBA00010871"/>
    </source>
</evidence>
<dbReference type="PATRIC" id="fig|1618477.3.peg.64"/>
<dbReference type="InterPro" id="IPR011761">
    <property type="entry name" value="ATP-grasp"/>
</dbReference>
<comment type="cofactor">
    <cofactor evidence="1">
        <name>Mn(2+)</name>
        <dbReference type="ChEBI" id="CHEBI:29035"/>
    </cofactor>
</comment>
<feature type="binding site" evidence="20">
    <location>
        <position position="277"/>
    </location>
    <ligand>
        <name>Mg(2+)</name>
        <dbReference type="ChEBI" id="CHEBI:18420"/>
        <label>1</label>
    </ligand>
</feature>
<accession>A0A0G0BCM2</accession>
<dbReference type="Gene3D" id="3.30.1490.20">
    <property type="entry name" value="ATP-grasp fold, A domain"/>
    <property type="match status" value="1"/>
</dbReference>
<dbReference type="Gene3D" id="3.30.470.20">
    <property type="entry name" value="ATP-grasp fold, B domain"/>
    <property type="match status" value="1"/>
</dbReference>
<comment type="function">
    <text evidence="2 19">Cell wall formation.</text>
</comment>
<name>A0A0G0BCM2_9BACT</name>
<evidence type="ECO:0000256" key="15">
    <source>
        <dbReference type="ARBA" id="ARBA00023211"/>
    </source>
</evidence>
<keyword evidence="16 19" id="KW-0961">Cell wall biogenesis/degradation</keyword>
<evidence type="ECO:0000256" key="16">
    <source>
        <dbReference type="ARBA" id="ARBA00023316"/>
    </source>
</evidence>
<evidence type="ECO:0000256" key="10">
    <source>
        <dbReference type="ARBA" id="ARBA00022741"/>
    </source>
</evidence>
<keyword evidence="7 19" id="KW-0963">Cytoplasm</keyword>
<gene>
    <name evidence="19" type="primary">ddl</name>
    <name evidence="23" type="ORF">UR54_C0003G0012</name>
</gene>
<keyword evidence="10 21" id="KW-0547">Nucleotide-binding</keyword>
<dbReference type="SUPFAM" id="SSF56059">
    <property type="entry name" value="Glutathione synthetase ATP-binding domain-like"/>
    <property type="match status" value="1"/>
</dbReference>
<dbReference type="InterPro" id="IPR011127">
    <property type="entry name" value="Dala_Dala_lig_N"/>
</dbReference>
<evidence type="ECO:0000256" key="11">
    <source>
        <dbReference type="ARBA" id="ARBA00022840"/>
    </source>
</evidence>
<keyword evidence="12 20" id="KW-0460">Magnesium</keyword>
<keyword evidence="8 19" id="KW-0436">Ligase</keyword>
<proteinExistence type="inferred from homology"/>
<comment type="caution">
    <text evidence="23">The sequence shown here is derived from an EMBL/GenBank/DDBJ whole genome shotgun (WGS) entry which is preliminary data.</text>
</comment>
<dbReference type="NCBIfam" id="NF002528">
    <property type="entry name" value="PRK01966.1-4"/>
    <property type="match status" value="1"/>
</dbReference>
<dbReference type="GO" id="GO:0005829">
    <property type="term" value="C:cytosol"/>
    <property type="evidence" value="ECO:0007669"/>
    <property type="project" value="TreeGrafter"/>
</dbReference>